<feature type="chain" id="PRO_5020779393" evidence="1">
    <location>
        <begin position="27"/>
        <end position="149"/>
    </location>
</feature>
<dbReference type="EMBL" id="SNWP01000018">
    <property type="protein sequence ID" value="TDO22274.1"/>
    <property type="molecule type" value="Genomic_DNA"/>
</dbReference>
<comment type="caution">
    <text evidence="2">The sequence shown here is derived from an EMBL/GenBank/DDBJ whole genome shotgun (WGS) entry which is preliminary data.</text>
</comment>
<feature type="signal peptide" evidence="1">
    <location>
        <begin position="1"/>
        <end position="26"/>
    </location>
</feature>
<keyword evidence="1" id="KW-0732">Signal</keyword>
<name>A0A4R6IJR5_9BACT</name>
<gene>
    <name evidence="2" type="ORF">BC659_3417</name>
</gene>
<accession>A0A4R6IJR5</accession>
<reference evidence="2 3" key="1">
    <citation type="submission" date="2019-03" db="EMBL/GenBank/DDBJ databases">
        <title>Genomic Encyclopedia of Archaeal and Bacterial Type Strains, Phase II (KMG-II): from individual species to whole genera.</title>
        <authorList>
            <person name="Goeker M."/>
        </authorList>
    </citation>
    <scope>NUCLEOTIDE SEQUENCE [LARGE SCALE GENOMIC DNA]</scope>
    <source>
        <strain evidence="2 3">DSM 28323</strain>
    </source>
</reference>
<organism evidence="2 3">
    <name type="scientific">Sediminibacterium goheungense</name>
    <dbReference type="NCBI Taxonomy" id="1086393"/>
    <lineage>
        <taxon>Bacteria</taxon>
        <taxon>Pseudomonadati</taxon>
        <taxon>Bacteroidota</taxon>
        <taxon>Chitinophagia</taxon>
        <taxon>Chitinophagales</taxon>
        <taxon>Chitinophagaceae</taxon>
        <taxon>Sediminibacterium</taxon>
    </lineage>
</organism>
<dbReference type="AlphaFoldDB" id="A0A4R6IJR5"/>
<dbReference type="Proteomes" id="UP000295741">
    <property type="component" value="Unassembled WGS sequence"/>
</dbReference>
<sequence length="149" mass="16451">MQTNCTRLAGALLCFALMSWSPKLISAPFFPKTGFIVSTDEWILAVEKTGVKAYYRIATCGEDQVIYLRFVNSNAGAAQVSWKGEIQFTGEPVPRSIKEENSVLTVQPGEVAGTSCINPMITELVVKPLHSPIVNMEAYFFQQLTITQN</sequence>
<proteinExistence type="predicted"/>
<evidence type="ECO:0000313" key="3">
    <source>
        <dbReference type="Proteomes" id="UP000295741"/>
    </source>
</evidence>
<protein>
    <submittedName>
        <fullName evidence="2">Uncharacterized protein</fullName>
    </submittedName>
</protein>
<evidence type="ECO:0000256" key="1">
    <source>
        <dbReference type="SAM" id="SignalP"/>
    </source>
</evidence>
<evidence type="ECO:0000313" key="2">
    <source>
        <dbReference type="EMBL" id="TDO22274.1"/>
    </source>
</evidence>
<keyword evidence="3" id="KW-1185">Reference proteome</keyword>
<dbReference type="RefSeq" id="WP_133475881.1">
    <property type="nucleotide sequence ID" value="NZ_SNWP01000018.1"/>
</dbReference>